<gene>
    <name evidence="2" type="ORF">JO379_000047</name>
</gene>
<sequence>MTEPPLRSSRVDLFEAHRIRFVEGAGPRLSAADQLAMNRVWDEAVQANSSLFDGPAVACTGLNWEEQAGTLVLSWARSTYRCRALRRVPGAPSVSSVFVCVLQAADDGRLLVGRMSSSTAAPGRWQLPGGSMEPPHHGQPLDVAALRDHAARELLEETGVDTPPTDLTLWLITRGEHGNVGFVFLAPGRPAELLHERFAALVASETALGRDSELDRIALIRSGTELAELGGPRVDYLDPVVRRYVETACSPTGS</sequence>
<comment type="caution">
    <text evidence="2">The sequence shown here is derived from an EMBL/GenBank/DDBJ whole genome shotgun (WGS) entry which is preliminary data.</text>
</comment>
<dbReference type="Proteomes" id="UP001519291">
    <property type="component" value="Unassembled WGS sequence"/>
</dbReference>
<evidence type="ECO:0000313" key="2">
    <source>
        <dbReference type="EMBL" id="MBP2400578.1"/>
    </source>
</evidence>
<dbReference type="InterPro" id="IPR000086">
    <property type="entry name" value="NUDIX_hydrolase_dom"/>
</dbReference>
<dbReference type="GeneID" id="91566952"/>
<proteinExistence type="predicted"/>
<name>A0ABS4XVP4_9ACTN</name>
<dbReference type="PROSITE" id="PS51462">
    <property type="entry name" value="NUDIX"/>
    <property type="match status" value="1"/>
</dbReference>
<evidence type="ECO:0000259" key="1">
    <source>
        <dbReference type="PROSITE" id="PS51462"/>
    </source>
</evidence>
<protein>
    <submittedName>
        <fullName evidence="2">8-oxo-dGTP pyrophosphatase MutT (NUDIX family)</fullName>
    </submittedName>
</protein>
<dbReference type="CDD" id="cd02883">
    <property type="entry name" value="NUDIX_Hydrolase"/>
    <property type="match status" value="1"/>
</dbReference>
<keyword evidence="3" id="KW-1185">Reference proteome</keyword>
<dbReference type="EMBL" id="JAGIOH010000001">
    <property type="protein sequence ID" value="MBP2400578.1"/>
    <property type="molecule type" value="Genomic_DNA"/>
</dbReference>
<dbReference type="Pfam" id="PF00293">
    <property type="entry name" value="NUDIX"/>
    <property type="match status" value="1"/>
</dbReference>
<dbReference type="SUPFAM" id="SSF55811">
    <property type="entry name" value="Nudix"/>
    <property type="match status" value="1"/>
</dbReference>
<dbReference type="InterPro" id="IPR015797">
    <property type="entry name" value="NUDIX_hydrolase-like_dom_sf"/>
</dbReference>
<evidence type="ECO:0000313" key="3">
    <source>
        <dbReference type="Proteomes" id="UP001519291"/>
    </source>
</evidence>
<accession>A0ABS4XVP4</accession>
<feature type="domain" description="Nudix hydrolase" evidence="1">
    <location>
        <begin position="92"/>
        <end position="247"/>
    </location>
</feature>
<dbReference type="Gene3D" id="3.90.79.10">
    <property type="entry name" value="Nucleoside Triphosphate Pyrophosphohydrolase"/>
    <property type="match status" value="1"/>
</dbReference>
<reference evidence="2 3" key="1">
    <citation type="submission" date="2021-03" db="EMBL/GenBank/DDBJ databases">
        <title>Sequencing the genomes of 1000 actinobacteria strains.</title>
        <authorList>
            <person name="Klenk H.-P."/>
        </authorList>
    </citation>
    <scope>NUCLEOTIDE SEQUENCE [LARGE SCALE GENOMIC DNA]</scope>
    <source>
        <strain evidence="2 3">DSM 41480</strain>
    </source>
</reference>
<organism evidence="2 3">
    <name type="scientific">Streptomyces syringium</name>
    <dbReference type="NCBI Taxonomy" id="76729"/>
    <lineage>
        <taxon>Bacteria</taxon>
        <taxon>Bacillati</taxon>
        <taxon>Actinomycetota</taxon>
        <taxon>Actinomycetes</taxon>
        <taxon>Kitasatosporales</taxon>
        <taxon>Streptomycetaceae</taxon>
        <taxon>Streptomyces</taxon>
    </lineage>
</organism>
<dbReference type="RefSeq" id="WP_307841829.1">
    <property type="nucleotide sequence ID" value="NZ_JAGIOH010000001.1"/>
</dbReference>